<feature type="coiled-coil region" evidence="1">
    <location>
        <begin position="15"/>
        <end position="81"/>
    </location>
</feature>
<dbReference type="eggNOG" id="ENOG502SAK8">
    <property type="taxonomic scope" value="Eukaryota"/>
</dbReference>
<feature type="coiled-coil region" evidence="1">
    <location>
        <begin position="833"/>
        <end position="903"/>
    </location>
</feature>
<organism evidence="3 4">
    <name type="scientific">Loa loa</name>
    <name type="common">Eye worm</name>
    <name type="synonym">Filaria loa</name>
    <dbReference type="NCBI Taxonomy" id="7209"/>
    <lineage>
        <taxon>Eukaryota</taxon>
        <taxon>Metazoa</taxon>
        <taxon>Ecdysozoa</taxon>
        <taxon>Nematoda</taxon>
        <taxon>Chromadorea</taxon>
        <taxon>Rhabditida</taxon>
        <taxon>Spirurina</taxon>
        <taxon>Spiruromorpha</taxon>
        <taxon>Filarioidea</taxon>
        <taxon>Onchocercidae</taxon>
        <taxon>Loa</taxon>
    </lineage>
</organism>
<feature type="compositionally biased region" description="Basic and acidic residues" evidence="2">
    <location>
        <begin position="598"/>
        <end position="614"/>
    </location>
</feature>
<dbReference type="WBParaSite" id="EN70_7398">
    <property type="protein sequence ID" value="EN70_7398"/>
    <property type="gene ID" value="EN70_7398"/>
</dbReference>
<protein>
    <submittedName>
        <fullName evidence="4">GRIP domain-containing protein</fullName>
    </submittedName>
</protein>
<evidence type="ECO:0000313" key="4">
    <source>
        <dbReference type="WBParaSite" id="EN70_7398"/>
    </source>
</evidence>
<dbReference type="STRING" id="7209.A0A1I7VXL6"/>
<dbReference type="Proteomes" id="UP000095285">
    <property type="component" value="Unassembled WGS sequence"/>
</dbReference>
<evidence type="ECO:0000256" key="2">
    <source>
        <dbReference type="SAM" id="MobiDB-lite"/>
    </source>
</evidence>
<evidence type="ECO:0000313" key="3">
    <source>
        <dbReference type="Proteomes" id="UP000095285"/>
    </source>
</evidence>
<feature type="region of interest" description="Disordered" evidence="2">
    <location>
        <begin position="589"/>
        <end position="615"/>
    </location>
</feature>
<keyword evidence="3" id="KW-1185">Reference proteome</keyword>
<proteinExistence type="predicted"/>
<dbReference type="AlphaFoldDB" id="A0A1I7VXL6"/>
<reference evidence="4" key="2">
    <citation type="submission" date="2016-11" db="UniProtKB">
        <authorList>
            <consortium name="WormBaseParasite"/>
        </authorList>
    </citation>
    <scope>IDENTIFICATION</scope>
</reference>
<reference evidence="3" key="1">
    <citation type="submission" date="2012-04" db="EMBL/GenBank/DDBJ databases">
        <title>The Genome Sequence of Loa loa.</title>
        <authorList>
            <consortium name="The Broad Institute Genome Sequencing Platform"/>
            <consortium name="Broad Institute Genome Sequencing Center for Infectious Disease"/>
            <person name="Nutman T.B."/>
            <person name="Fink D.L."/>
            <person name="Russ C."/>
            <person name="Young S."/>
            <person name="Zeng Q."/>
            <person name="Gargeya S."/>
            <person name="Alvarado L."/>
            <person name="Berlin A."/>
            <person name="Chapman S.B."/>
            <person name="Chen Z."/>
            <person name="Freedman E."/>
            <person name="Gellesch M."/>
            <person name="Goldberg J."/>
            <person name="Griggs A."/>
            <person name="Gujja S."/>
            <person name="Heilman E.R."/>
            <person name="Heiman D."/>
            <person name="Howarth C."/>
            <person name="Mehta T."/>
            <person name="Neiman D."/>
            <person name="Pearson M."/>
            <person name="Roberts A."/>
            <person name="Saif S."/>
            <person name="Shea T."/>
            <person name="Shenoy N."/>
            <person name="Sisk P."/>
            <person name="Stolte C."/>
            <person name="Sykes S."/>
            <person name="White J."/>
            <person name="Yandava C."/>
            <person name="Haas B."/>
            <person name="Henn M.R."/>
            <person name="Nusbaum C."/>
            <person name="Birren B."/>
        </authorList>
    </citation>
    <scope>NUCLEOTIDE SEQUENCE [LARGE SCALE GENOMIC DNA]</scope>
</reference>
<accession>A0A1I7VXL6</accession>
<sequence length="1007" mass="117948">MWAYQANSCGFGLSEKSLRIQRQQWENQKRVLEAKQPMDVQMLQGQKRELTMQLDREQAEKQELFLQINSLIAQLADANRDNTDHQECNLLKDENEKLKKQITDILAIQSQLNTDVHNLQEEVRCKNQEVENAQDESKRLRLIMNNEKIQLENSIEELQRDLQMKSAALQSLMLAKQDIKTNEADSAMIIRLTVENEELRGQIEEIRNEVKGRVSDIEEVKLENEKKLKNLQIELDSMRENAKEKEAELFKQSDEIGKLQSELNSALENMQKGEAELSFMRNNEVHEVSQLREALEKYKLDAGKISERLEESQRNLAECEEKCDALKKDAEAKLMRESNSLADVRKKYDEEIRQQETKFNNLKQSLKVEEMRTQEAEQEAKSCRLKITDLEEELKVLRIQTDKQRGVDEQMRLLREELKQAKHKITVQAADLEKAETDADEAERSSRETIDELEEEVRSLQEKLKILEIDEKKQSKRLLMVEQEMMKSQETSEKYERKCEMLMKELEEVRAAFIDTNAILETFKAENEKLLAKASLEDEVLTLATSLQSARDEISIKHDEIAKLRKELREVHEENERLLMDVDVQTQTLQQDAQSARSEGDEARKEMEKCKSDKSVQQQENGLILVELRNEISKLEEQVIEKERMLGDLESKYQKMLINAKQQHEQQITELNKEVERLKASESGKIDEEKWKLECKKSEADAQGAKIELEKLTKTNETFIGNIKRLTDELEVERKRIIDLGIEKVHLLSEIEQLKNELDTLKTRNTLKEDSPKMKRKLSELMAENARLTSELLKEHNPLDEELSKQNQQMEGLLKKHDERWEYEEKLLPQENREELRKLTEDYERRLQRCNEEWTIKSNNQEEILKREMKRVKDENEELRSQNERIRKEMGEIQREMEGSKQISEEPDIEKRLNESEGNLSRLKAVCNIPTPPPRKRIGSEITDGVLQLSLAEENKKLKKDIEIISKDLLSAEQQLRPSSGNPRDPHVVTEQYIMATFRSESAGRLL</sequence>
<keyword evidence="1" id="KW-0175">Coiled coil</keyword>
<evidence type="ECO:0000256" key="1">
    <source>
        <dbReference type="SAM" id="Coils"/>
    </source>
</evidence>
<name>A0A1I7VXL6_LOALO</name>